<name>A0AA38LZW5_9CUCU</name>
<comment type="caution">
    <text evidence="1">The sequence shown here is derived from an EMBL/GenBank/DDBJ whole genome shotgun (WGS) entry which is preliminary data.</text>
</comment>
<accession>A0AA38LZW5</accession>
<keyword evidence="2" id="KW-1185">Reference proteome</keyword>
<evidence type="ECO:0000313" key="2">
    <source>
        <dbReference type="Proteomes" id="UP001168821"/>
    </source>
</evidence>
<dbReference type="AlphaFoldDB" id="A0AA38LZW5"/>
<reference evidence="1" key="1">
    <citation type="journal article" date="2023" name="G3 (Bethesda)">
        <title>Whole genome assemblies of Zophobas morio and Tenebrio molitor.</title>
        <authorList>
            <person name="Kaur S."/>
            <person name="Stinson S.A."/>
            <person name="diCenzo G.C."/>
        </authorList>
    </citation>
    <scope>NUCLEOTIDE SEQUENCE</scope>
    <source>
        <strain evidence="1">QUZm001</strain>
    </source>
</reference>
<gene>
    <name evidence="1" type="ORF">Zmor_019071</name>
</gene>
<dbReference type="Proteomes" id="UP001168821">
    <property type="component" value="Unassembled WGS sequence"/>
</dbReference>
<organism evidence="1 2">
    <name type="scientific">Zophobas morio</name>
    <dbReference type="NCBI Taxonomy" id="2755281"/>
    <lineage>
        <taxon>Eukaryota</taxon>
        <taxon>Metazoa</taxon>
        <taxon>Ecdysozoa</taxon>
        <taxon>Arthropoda</taxon>
        <taxon>Hexapoda</taxon>
        <taxon>Insecta</taxon>
        <taxon>Pterygota</taxon>
        <taxon>Neoptera</taxon>
        <taxon>Endopterygota</taxon>
        <taxon>Coleoptera</taxon>
        <taxon>Polyphaga</taxon>
        <taxon>Cucujiformia</taxon>
        <taxon>Tenebrionidae</taxon>
        <taxon>Zophobas</taxon>
    </lineage>
</organism>
<sequence>RWNADGVQSKKHECQELLQREGIDVCDINEAQLLSNVAFNLCNFVSIAKTGSMHAARVWLS</sequence>
<feature type="non-terminal residue" evidence="1">
    <location>
        <position position="1"/>
    </location>
</feature>
<proteinExistence type="predicted"/>
<dbReference type="EMBL" id="JALNTZ010000501">
    <property type="protein sequence ID" value="KAJ3634447.1"/>
    <property type="molecule type" value="Genomic_DNA"/>
</dbReference>
<evidence type="ECO:0000313" key="1">
    <source>
        <dbReference type="EMBL" id="KAJ3634447.1"/>
    </source>
</evidence>
<protein>
    <submittedName>
        <fullName evidence="1">Uncharacterized protein</fullName>
    </submittedName>
</protein>